<keyword evidence="2" id="KW-1185">Reference proteome</keyword>
<accession>A0A4Y2CUU0</accession>
<organism evidence="1 2">
    <name type="scientific">Araneus ventricosus</name>
    <name type="common">Orbweaver spider</name>
    <name type="synonym">Epeira ventricosa</name>
    <dbReference type="NCBI Taxonomy" id="182803"/>
    <lineage>
        <taxon>Eukaryota</taxon>
        <taxon>Metazoa</taxon>
        <taxon>Ecdysozoa</taxon>
        <taxon>Arthropoda</taxon>
        <taxon>Chelicerata</taxon>
        <taxon>Arachnida</taxon>
        <taxon>Araneae</taxon>
        <taxon>Araneomorphae</taxon>
        <taxon>Entelegynae</taxon>
        <taxon>Araneoidea</taxon>
        <taxon>Araneidae</taxon>
        <taxon>Araneus</taxon>
    </lineage>
</organism>
<reference evidence="1 2" key="1">
    <citation type="journal article" date="2019" name="Sci. Rep.">
        <title>Orb-weaving spider Araneus ventricosus genome elucidates the spidroin gene catalogue.</title>
        <authorList>
            <person name="Kono N."/>
            <person name="Nakamura H."/>
            <person name="Ohtoshi R."/>
            <person name="Moran D.A.P."/>
            <person name="Shinohara A."/>
            <person name="Yoshida Y."/>
            <person name="Fujiwara M."/>
            <person name="Mori M."/>
            <person name="Tomita M."/>
            <person name="Arakawa K."/>
        </authorList>
    </citation>
    <scope>NUCLEOTIDE SEQUENCE [LARGE SCALE GENOMIC DNA]</scope>
</reference>
<protein>
    <submittedName>
        <fullName evidence="1">Uncharacterized protein</fullName>
    </submittedName>
</protein>
<dbReference type="EMBL" id="BGPR01087560">
    <property type="protein sequence ID" value="GBM07634.1"/>
    <property type="molecule type" value="Genomic_DNA"/>
</dbReference>
<dbReference type="AlphaFoldDB" id="A0A4Y2CUU0"/>
<feature type="non-terminal residue" evidence="1">
    <location>
        <position position="1"/>
    </location>
</feature>
<proteinExistence type="predicted"/>
<dbReference type="Proteomes" id="UP000499080">
    <property type="component" value="Unassembled WGS sequence"/>
</dbReference>
<comment type="caution">
    <text evidence="1">The sequence shown here is derived from an EMBL/GenBank/DDBJ whole genome shotgun (WGS) entry which is preliminary data.</text>
</comment>
<name>A0A4Y2CUU0_ARAVE</name>
<evidence type="ECO:0000313" key="2">
    <source>
        <dbReference type="Proteomes" id="UP000499080"/>
    </source>
</evidence>
<gene>
    <name evidence="1" type="ORF">AVEN_255779_1</name>
</gene>
<sequence length="55" mass="6199">VESGFLHFCVVSDSLGIDESLRSSKLRHQAFGRNGLWVLRELFAEEVGLVYCKIS</sequence>
<evidence type="ECO:0000313" key="1">
    <source>
        <dbReference type="EMBL" id="GBM07634.1"/>
    </source>
</evidence>